<accession>A0A131XCI4</accession>
<evidence type="ECO:0000313" key="2">
    <source>
        <dbReference type="EMBL" id="JAP63281.1"/>
    </source>
</evidence>
<feature type="signal peptide" evidence="1">
    <location>
        <begin position="1"/>
        <end position="24"/>
    </location>
</feature>
<proteinExistence type="evidence at transcript level"/>
<name>A0A131XCI4_9ACAR</name>
<keyword evidence="1" id="KW-0732">Signal</keyword>
<feature type="non-terminal residue" evidence="2">
    <location>
        <position position="1"/>
    </location>
</feature>
<dbReference type="EMBL" id="GEFH01005300">
    <property type="protein sequence ID" value="JAP63281.1"/>
    <property type="molecule type" value="mRNA"/>
</dbReference>
<sequence>IYVSVMKLLCTICILFSSVNENAGQGWYAADMTMAPHNSAAMNHGVQTFCYYLYWNRGVRYAFYPNGTPCWYWHWGYRKVGQCWNGKCTIKPPRPEIPCDGVYRGDGYATSCTYPCNIQNGKLAWYNRGTPCLPLNSHGNRAGGAGLCERGVCKPSYELPPQEQGQAHPTYLLKCKEREHTGRSILTSCYHYCKVGKSWFTGYYDSNVTSACVLDAPRTPNQVGWCCRGVCIQKAHCGSSST</sequence>
<reference evidence="2" key="1">
    <citation type="journal article" date="2017" name="Ticks Tick Borne Dis.">
        <title>An insight into the sialome of Hyalomma excavatum.</title>
        <authorList>
            <person name="Ribeiro J.M."/>
            <person name="Slovak M."/>
            <person name="Francischetti I.M."/>
        </authorList>
    </citation>
    <scope>NUCLEOTIDE SEQUENCE</scope>
    <source>
        <strain evidence="2">Samish</strain>
        <tissue evidence="2">Salivary glands</tissue>
    </source>
</reference>
<organism evidence="2">
    <name type="scientific">Hyalomma excavatum</name>
    <dbReference type="NCBI Taxonomy" id="257692"/>
    <lineage>
        <taxon>Eukaryota</taxon>
        <taxon>Metazoa</taxon>
        <taxon>Ecdysozoa</taxon>
        <taxon>Arthropoda</taxon>
        <taxon>Chelicerata</taxon>
        <taxon>Arachnida</taxon>
        <taxon>Acari</taxon>
        <taxon>Parasitiformes</taxon>
        <taxon>Ixodida</taxon>
        <taxon>Ixodoidea</taxon>
        <taxon>Ixodidae</taxon>
        <taxon>Hyalomminae</taxon>
        <taxon>Hyalomma</taxon>
    </lineage>
</organism>
<feature type="chain" id="PRO_5007283721" evidence="1">
    <location>
        <begin position="25"/>
        <end position="242"/>
    </location>
</feature>
<dbReference type="AlphaFoldDB" id="A0A131XCI4"/>
<evidence type="ECO:0000256" key="1">
    <source>
        <dbReference type="SAM" id="SignalP"/>
    </source>
</evidence>
<protein>
    <submittedName>
        <fullName evidence="2">Putative secreted protein</fullName>
    </submittedName>
</protein>